<accession>A0A976N2C3</accession>
<protein>
    <submittedName>
        <fullName evidence="1">DNA pilot protein</fullName>
    </submittedName>
</protein>
<name>A0A976N2C3_9VIRU</name>
<evidence type="ECO:0000313" key="1">
    <source>
        <dbReference type="EMBL" id="UPW41917.1"/>
    </source>
</evidence>
<organism evidence="1">
    <name type="scientific">Dipodfec virus RodF1_72</name>
    <dbReference type="NCBI Taxonomy" id="2929309"/>
    <lineage>
        <taxon>Viruses</taxon>
        <taxon>Monodnaviria</taxon>
        <taxon>Sangervirae</taxon>
        <taxon>Phixviricota</taxon>
        <taxon>Malgrandaviricetes</taxon>
        <taxon>Petitvirales</taxon>
        <taxon>Microviridae</taxon>
    </lineage>
</organism>
<reference evidence="1" key="1">
    <citation type="submission" date="2022-02" db="EMBL/GenBank/DDBJ databases">
        <title>Towards deciphering the DNA virus diversity associated with rodent species in the families Cricetidae and Heteromyidae.</title>
        <authorList>
            <person name="Lund M."/>
            <person name="Larsen B.B."/>
            <person name="Gryseels S."/>
            <person name="Kraberger S."/>
            <person name="Rowsey D.M."/>
            <person name="Steger L."/>
            <person name="Yule K.M."/>
            <person name="Upham N.S."/>
            <person name="Worobey M."/>
            <person name="Van Doorslaer K."/>
            <person name="Varsani A."/>
        </authorList>
    </citation>
    <scope>NUCLEOTIDE SEQUENCE</scope>
    <source>
        <strain evidence="1">NeonRodF1_72</strain>
    </source>
</reference>
<proteinExistence type="predicted"/>
<sequence length="331" mass="37278">MTSDQSIAYAQAAIGQVIGAVEGKRAYKYTRKLMDLQYQNQLDFWRMNNEYNSPSSQMSRYAAAGVNPYMSLGNPNTSSYGSVMQSVPDYPRTSSTFMRGVEMQMTAALQAAQIKNIQANTALTSEKVDYQAGLTLMQPLVSRNLALDGDLKSQLHDFRSQYNTPQVALAWAQYNKLIADTDETHVRVSILGQDLMMKPLEKERLEVLISNMRKQGTLTDAQIDLVIAQACGRQIENTLRGAYLPYADDLASAAKTTAVNQAASSFEESSFLHDTRGQRRKMYDYDVELRFMDKWTKQERISWYNEHGGFWAAKQIFGGIPGIGNQIMFPF</sequence>
<dbReference type="EMBL" id="OM869695">
    <property type="protein sequence ID" value="UPW41917.1"/>
    <property type="molecule type" value="Genomic_DNA"/>
</dbReference>